<evidence type="ECO:0000259" key="2">
    <source>
        <dbReference type="Pfam" id="PF23759"/>
    </source>
</evidence>
<evidence type="ECO:0000313" key="3">
    <source>
        <dbReference type="EMBL" id="GGB75576.1"/>
    </source>
</evidence>
<feature type="chain" id="PRO_5046223766" description="T9SS-like galactose binding domain-containing protein" evidence="1">
    <location>
        <begin position="21"/>
        <end position="1436"/>
    </location>
</feature>
<feature type="domain" description="T9SS-like galactose binding" evidence="2">
    <location>
        <begin position="24"/>
        <end position="136"/>
    </location>
</feature>
<proteinExistence type="predicted"/>
<comment type="caution">
    <text evidence="3">The sequence shown here is derived from an EMBL/GenBank/DDBJ whole genome shotgun (WGS) entry which is preliminary data.</text>
</comment>
<keyword evidence="1" id="KW-0732">Signal</keyword>
<dbReference type="NCBIfam" id="TIGR04131">
    <property type="entry name" value="Bac_Flav_CTERM"/>
    <property type="match status" value="1"/>
</dbReference>
<dbReference type="InterPro" id="IPR056600">
    <property type="entry name" value="GBD_T9SS_assoc"/>
</dbReference>
<sequence>MIRNLPILLILLLSSSFIFAAPPNDNCGNATTLTVNSGENCTATSTAVFNNATISPEGNTCAGSLSPDIWYQFTATSDSHTIALSNFVGTSPQPVVMALYEGNDCASMTQIYCSYNNVILATSLTVGETYKLRLYFNVVINPVLSNTFSVCVTTPPPPTGSNQSDCIITTVNYDFENPPPPANPNYPIFLNHNVVQGWRTTATDQMMEFWPVPNYENVPAYSGNQFIELNANLVSGVYQDYETPEVTVFSYGFAHRGRQGTDTCQLMAGPPGGPYEVVDVVSTSNTAWSYNTGEYEVPAGQTVTRFIFQSVSSVGGASVGNYLDAITFTANNGILSPNPYYMQCGELVANIEAAGTGTWVAHGDNPSATTIADASSNTTTISDFGEEGTYYYDWVTQYCISTLEISFMGDEVPAPVVSDITYCQGETAQALTAEALPGNTLNWFDGAPPVPDTSTLGTTTYYVSQIAPNFCESVPASITVTVSLPGNAVTDFTLPVAVCTDGGTVQPNHVADYTTGGTYSAETGLTIDAATGEIDPVTSAPGDYNVVYNVPANVCTSQGSSTVPITINAVPITPDVTLIQPDCDTTTGTVTINSPVGVAYTYSLDGTNYQTTAQFSGVVSGTYTLYVMNTEGCETTYDSIVIDDTLDVPAIPDVTIVQPDCDTPTADITVTAPVGTEYMYSINGIDYQVSPVFNNVISGSYTISVQNTDGCINTLDITVNPQPPTPVPPTATVTQPDCNLPAGVLTVNAPTGAGLQYSVDGINYQSGNVFEGLAQGNYTVTVMNVYGCSNTSTGSYTVNAPFDQAPAPQLSASQPDCFTGTGTISVNSPLGSGYSYSIDGAVFQTGTLFTGLNPATYTILTKNPDGCISSSSITVYPAPDAPAVADVTVTQPGCDSEYGTFVINSPVGSGLHYSIDGVNFQLSPVFTDLVPDTYTITVQNTAGCISVTNPISITPGLPIPPRPVITAIQPTCDVQTGGIMINSPLGTDYTYSVDGVNYQPETLFEGLTPGTTYTVTVQNSAGCTKTSLPLTIQDAPELIGTPTVSVENPECGETRGMITIDDPVGDAFTYSINTIYFQPSPVFTNVIPGDYTVIIRNSYGCTESVDVTVDAPPVASDAGVVSGPDQVCENDIVQYESTVADGTWSVNNENLGTIDETGQLTVLSSGNLIVYYTVQNPDECPTTEEFSVWAVGAPRVEFDDAVLCMDLETGEYGSIELNTGFSSADYAFVWYKGGTEIDDEQQGYITVTEPGEYTVDVTNLATGCTGTEAAQVTISSQPEIRVEVGEDFSYLQSIFIEVVGGAGDYVYQLNNGEFQQEPTFTGIREGEYTVTVKDLNGCGSVTTTVFALNYPRYFSPNGDGEHDYWYIKGLSQMTDIHIYIYDRYGKVVGYVNPNTIGWDGTFNGEILPATDYWFTVDYNSSDGTRKEFKAHFSLIR</sequence>
<reference evidence="4" key="1">
    <citation type="journal article" date="2019" name="Int. J. Syst. Evol. Microbiol.">
        <title>The Global Catalogue of Microorganisms (GCM) 10K type strain sequencing project: providing services to taxonomists for standard genome sequencing and annotation.</title>
        <authorList>
            <consortium name="The Broad Institute Genomics Platform"/>
            <consortium name="The Broad Institute Genome Sequencing Center for Infectious Disease"/>
            <person name="Wu L."/>
            <person name="Ma J."/>
        </authorList>
    </citation>
    <scope>NUCLEOTIDE SEQUENCE [LARGE SCALE GENOMIC DNA]</scope>
    <source>
        <strain evidence="4">CGMCC 1.15461</strain>
    </source>
</reference>
<dbReference type="Proteomes" id="UP000615760">
    <property type="component" value="Unassembled WGS sequence"/>
</dbReference>
<name>A0ABQ1JV08_9FLAO</name>
<dbReference type="Pfam" id="PF23759">
    <property type="entry name" value="GBD_T9SS_assoc"/>
    <property type="match status" value="1"/>
</dbReference>
<protein>
    <recommendedName>
        <fullName evidence="2">T9SS-like galactose binding domain-containing protein</fullName>
    </recommendedName>
</protein>
<keyword evidence="4" id="KW-1185">Reference proteome</keyword>
<evidence type="ECO:0000313" key="4">
    <source>
        <dbReference type="Proteomes" id="UP000615760"/>
    </source>
</evidence>
<dbReference type="RefSeq" id="WP_188620580.1">
    <property type="nucleotide sequence ID" value="NZ_BMJE01000003.1"/>
</dbReference>
<accession>A0ABQ1JV08</accession>
<feature type="signal peptide" evidence="1">
    <location>
        <begin position="1"/>
        <end position="20"/>
    </location>
</feature>
<organism evidence="3 4">
    <name type="scientific">Flavobacterium suaedae</name>
    <dbReference type="NCBI Taxonomy" id="1767027"/>
    <lineage>
        <taxon>Bacteria</taxon>
        <taxon>Pseudomonadati</taxon>
        <taxon>Bacteroidota</taxon>
        <taxon>Flavobacteriia</taxon>
        <taxon>Flavobacteriales</taxon>
        <taxon>Flavobacteriaceae</taxon>
        <taxon>Flavobacterium</taxon>
    </lineage>
</organism>
<dbReference type="InterPro" id="IPR026341">
    <property type="entry name" value="T9SS_type_B"/>
</dbReference>
<dbReference type="EMBL" id="BMJE01000003">
    <property type="protein sequence ID" value="GGB75576.1"/>
    <property type="molecule type" value="Genomic_DNA"/>
</dbReference>
<gene>
    <name evidence="3" type="ORF">GCM10007424_14400</name>
</gene>
<evidence type="ECO:0000256" key="1">
    <source>
        <dbReference type="SAM" id="SignalP"/>
    </source>
</evidence>
<dbReference type="Pfam" id="PF13585">
    <property type="entry name" value="CHU_C"/>
    <property type="match status" value="1"/>
</dbReference>